<dbReference type="EMBL" id="JANQDX010000016">
    <property type="protein sequence ID" value="KAL0909454.1"/>
    <property type="molecule type" value="Genomic_DNA"/>
</dbReference>
<feature type="region of interest" description="Disordered" evidence="1">
    <location>
        <begin position="1"/>
        <end position="41"/>
    </location>
</feature>
<comment type="caution">
    <text evidence="2">The sequence shown here is derived from an EMBL/GenBank/DDBJ whole genome shotgun (WGS) entry which is preliminary data.</text>
</comment>
<evidence type="ECO:0000256" key="1">
    <source>
        <dbReference type="SAM" id="MobiDB-lite"/>
    </source>
</evidence>
<protein>
    <submittedName>
        <fullName evidence="2">Uncharacterized protein</fullName>
    </submittedName>
</protein>
<organism evidence="2 3">
    <name type="scientific">Dendrobium thyrsiflorum</name>
    <name type="common">Pinecone-like raceme dendrobium</name>
    <name type="synonym">Orchid</name>
    <dbReference type="NCBI Taxonomy" id="117978"/>
    <lineage>
        <taxon>Eukaryota</taxon>
        <taxon>Viridiplantae</taxon>
        <taxon>Streptophyta</taxon>
        <taxon>Embryophyta</taxon>
        <taxon>Tracheophyta</taxon>
        <taxon>Spermatophyta</taxon>
        <taxon>Magnoliopsida</taxon>
        <taxon>Liliopsida</taxon>
        <taxon>Asparagales</taxon>
        <taxon>Orchidaceae</taxon>
        <taxon>Epidendroideae</taxon>
        <taxon>Malaxideae</taxon>
        <taxon>Dendrobiinae</taxon>
        <taxon>Dendrobium</taxon>
    </lineage>
</organism>
<accession>A0ABD0U9K0</accession>
<gene>
    <name evidence="2" type="ORF">M5K25_020326</name>
</gene>
<dbReference type="Proteomes" id="UP001552299">
    <property type="component" value="Unassembled WGS sequence"/>
</dbReference>
<evidence type="ECO:0000313" key="3">
    <source>
        <dbReference type="Proteomes" id="UP001552299"/>
    </source>
</evidence>
<sequence>MFSPFHSLSLTPSSSRKLPSSPKNPNKLVSELGRGRGRFKEGGRLDSITEVDIRILVRMTWSQGAGWSHLSVGVPCRSDRQAYARVIAIDGLESEGPRDRARQMRGRVARAARLKARTDVCAKRDAREGGHGRRNAREAGNSQRCLHAEQGCTNVQGAGLLDAWGQTYSRTERLRNTNPTTPNSTQSELKWVQIKDPKHFWKVQTIIWITKQFQNRLDETNPTSPRSPNSDIIKALKCLINERSQEPNAYLQIKTMSPNRSRVPSSNYSTITYWKESATQPANRATTRRKPKHTDTSRNKKPKPPKNLSEVESCQRLRRWRWRWRRL</sequence>
<proteinExistence type="predicted"/>
<feature type="compositionally biased region" description="Low complexity" evidence="1">
    <location>
        <begin position="7"/>
        <end position="28"/>
    </location>
</feature>
<reference evidence="2 3" key="1">
    <citation type="journal article" date="2024" name="Plant Biotechnol. J.">
        <title>Dendrobium thyrsiflorum genome and its molecular insights into genes involved in important horticultural traits.</title>
        <authorList>
            <person name="Chen B."/>
            <person name="Wang J.Y."/>
            <person name="Zheng P.J."/>
            <person name="Li K.L."/>
            <person name="Liang Y.M."/>
            <person name="Chen X.F."/>
            <person name="Zhang C."/>
            <person name="Zhao X."/>
            <person name="He X."/>
            <person name="Zhang G.Q."/>
            <person name="Liu Z.J."/>
            <person name="Xu Q."/>
        </authorList>
    </citation>
    <scope>NUCLEOTIDE SEQUENCE [LARGE SCALE GENOMIC DNA]</scope>
    <source>
        <strain evidence="2">GZMU011</strain>
    </source>
</reference>
<feature type="region of interest" description="Disordered" evidence="1">
    <location>
        <begin position="122"/>
        <end position="142"/>
    </location>
</feature>
<evidence type="ECO:0000313" key="2">
    <source>
        <dbReference type="EMBL" id="KAL0909454.1"/>
    </source>
</evidence>
<feature type="compositionally biased region" description="Basic and acidic residues" evidence="1">
    <location>
        <begin position="122"/>
        <end position="137"/>
    </location>
</feature>
<feature type="region of interest" description="Disordered" evidence="1">
    <location>
        <begin position="274"/>
        <end position="312"/>
    </location>
</feature>
<name>A0ABD0U9K0_DENTH</name>
<feature type="compositionally biased region" description="Polar residues" evidence="1">
    <location>
        <begin position="274"/>
        <end position="285"/>
    </location>
</feature>
<dbReference type="AlphaFoldDB" id="A0ABD0U9K0"/>
<keyword evidence="3" id="KW-1185">Reference proteome</keyword>